<dbReference type="EMBL" id="JAYKXN010000003">
    <property type="protein sequence ID" value="KAK7300491.1"/>
    <property type="molecule type" value="Genomic_DNA"/>
</dbReference>
<feature type="signal peptide" evidence="1">
    <location>
        <begin position="1"/>
        <end position="21"/>
    </location>
</feature>
<evidence type="ECO:0000259" key="2">
    <source>
        <dbReference type="Pfam" id="PF12222"/>
    </source>
</evidence>
<keyword evidence="1" id="KW-0732">Signal</keyword>
<evidence type="ECO:0000256" key="1">
    <source>
        <dbReference type="SAM" id="SignalP"/>
    </source>
</evidence>
<organism evidence="3 4">
    <name type="scientific">Clitoria ternatea</name>
    <name type="common">Butterfly pea</name>
    <dbReference type="NCBI Taxonomy" id="43366"/>
    <lineage>
        <taxon>Eukaryota</taxon>
        <taxon>Viridiplantae</taxon>
        <taxon>Streptophyta</taxon>
        <taxon>Embryophyta</taxon>
        <taxon>Tracheophyta</taxon>
        <taxon>Spermatophyta</taxon>
        <taxon>Magnoliopsida</taxon>
        <taxon>eudicotyledons</taxon>
        <taxon>Gunneridae</taxon>
        <taxon>Pentapetalae</taxon>
        <taxon>rosids</taxon>
        <taxon>fabids</taxon>
        <taxon>Fabales</taxon>
        <taxon>Fabaceae</taxon>
        <taxon>Papilionoideae</taxon>
        <taxon>50 kb inversion clade</taxon>
        <taxon>NPAAA clade</taxon>
        <taxon>indigoferoid/millettioid clade</taxon>
        <taxon>Phaseoleae</taxon>
        <taxon>Clitoria</taxon>
    </lineage>
</organism>
<dbReference type="InterPro" id="IPR021102">
    <property type="entry name" value="PNGase_A"/>
</dbReference>
<keyword evidence="4" id="KW-1185">Reference proteome</keyword>
<gene>
    <name evidence="3" type="ORF">RJT34_11336</name>
</gene>
<feature type="chain" id="PRO_5042883307" description="Peptide N-acetyl-beta-D-glucosaminyl asparaginase amidase A N-terminal domain-containing protein" evidence="1">
    <location>
        <begin position="22"/>
        <end position="585"/>
    </location>
</feature>
<feature type="domain" description="Peptide N-acetyl-beta-D-glucosaminyl asparaginase amidase A N-terminal" evidence="2">
    <location>
        <begin position="47"/>
        <end position="383"/>
    </location>
</feature>
<evidence type="ECO:0000313" key="4">
    <source>
        <dbReference type="Proteomes" id="UP001359559"/>
    </source>
</evidence>
<accession>A0AAN9JLR5</accession>
<comment type="caution">
    <text evidence="3">The sequence shown here is derived from an EMBL/GenBank/DDBJ whole genome shotgun (WGS) entry which is preliminary data.</text>
</comment>
<dbReference type="Proteomes" id="UP001359559">
    <property type="component" value="Unassembled WGS sequence"/>
</dbReference>
<protein>
    <recommendedName>
        <fullName evidence="2">Peptide N-acetyl-beta-D-glucosaminyl asparaginase amidase A N-terminal domain-containing protein</fullName>
    </recommendedName>
</protein>
<reference evidence="3 4" key="1">
    <citation type="submission" date="2024-01" db="EMBL/GenBank/DDBJ databases">
        <title>The genomes of 5 underutilized Papilionoideae crops provide insights into root nodulation and disease resistance.</title>
        <authorList>
            <person name="Yuan L."/>
        </authorList>
    </citation>
    <scope>NUCLEOTIDE SEQUENCE [LARGE SCALE GENOMIC DNA]</scope>
    <source>
        <strain evidence="3">LY-2023</strain>
        <tissue evidence="3">Leaf</tissue>
    </source>
</reference>
<sequence>MHTFLCFLVLLLLLLTPFLHSQPDRYIKTLRSGHGNEYFEVSYPPPSHQPTPSCSHRILHHSFGNTIDSPPYTTPYTPPTRCPAPWARVVLQFHAKCRGEQYDRIAAIWLSGVELLRTSTAEPTDSGIFWNVRKDVTKYSSLFARSNQNLTMMLENIVNREFTGVYRVTVNLLYYNEFAVRVPFLESFGFNRRSLLDPSQSPRRTGFLDLNGSPADLIIPISDDGKRGFWFKVENEKVLGSRRIRIPRNTYRVVLELYVSFHGNDEFWYSNPPTSYITANGLTTDRGNGAYREVYVTIDGEVVGWEIPLPVVFTGGINPLFWEPIVAIGAFNLPSYDIELTPFLGKILDGKEHVFGIGVVRGISYWLVNANLHLWLDHESSVVHANPVVHHSPGTSIERQEEFHGLDGAFDVDAEKETHVAGWVVTSAGNITTTVSDGFSFKNVIRFQHNGTYKMVKHKFKMKKKVKVIDGKGEPITRLKVKHRYPLRLITSNTPFRDGTYRLETDLSQAHREDYISGGFMKSVNNVQNSKGWMEVKGHSVVSGQASTLQNYTYVDRFNCYSRNVAATNARIVADKSSFVCENFL</sequence>
<proteinExistence type="predicted"/>
<dbReference type="Pfam" id="PF12222">
    <property type="entry name" value="PNGaseA"/>
    <property type="match status" value="1"/>
</dbReference>
<dbReference type="InterPro" id="IPR056948">
    <property type="entry name" value="PNGaseA_N"/>
</dbReference>
<dbReference type="PANTHER" id="PTHR31104">
    <property type="entry name" value="PEPTIDE-N4-(N-ACETYL-BETA-GLUCOSAMINYL)ASPARAGINE AMIDASE A PROTEIN"/>
    <property type="match status" value="1"/>
</dbReference>
<evidence type="ECO:0000313" key="3">
    <source>
        <dbReference type="EMBL" id="KAK7300491.1"/>
    </source>
</evidence>
<dbReference type="AlphaFoldDB" id="A0AAN9JLR5"/>
<dbReference type="Pfam" id="PF25156">
    <property type="entry name" value="PNGase_A_C"/>
    <property type="match status" value="1"/>
</dbReference>
<name>A0AAN9JLR5_CLITE</name>